<protein>
    <submittedName>
        <fullName evidence="8">Uncharacterized protein</fullName>
    </submittedName>
</protein>
<feature type="region of interest" description="Disordered" evidence="7">
    <location>
        <begin position="296"/>
        <end position="326"/>
    </location>
</feature>
<keyword evidence="3" id="KW-0007">Acetylation</keyword>
<dbReference type="SUPFAM" id="SSF90250">
    <property type="entry name" value="Troponin coil-coiled subunits"/>
    <property type="match status" value="2"/>
</dbReference>
<gene>
    <name evidence="8" type="ORF">KOW79_012357</name>
</gene>
<name>A0A9D3NIU3_9TELE</name>
<feature type="coiled-coil region" evidence="6">
    <location>
        <begin position="54"/>
        <end position="102"/>
    </location>
</feature>
<dbReference type="FunFam" id="1.20.5.350:FF:000002">
    <property type="entry name" value="troponin I, fast skeletal muscle"/>
    <property type="match status" value="1"/>
</dbReference>
<evidence type="ECO:0000256" key="1">
    <source>
        <dbReference type="ARBA" id="ARBA00001988"/>
    </source>
</evidence>
<keyword evidence="9" id="KW-1185">Reference proteome</keyword>
<evidence type="ECO:0000256" key="7">
    <source>
        <dbReference type="SAM" id="MobiDB-lite"/>
    </source>
</evidence>
<evidence type="ECO:0000256" key="6">
    <source>
        <dbReference type="SAM" id="Coils"/>
    </source>
</evidence>
<reference evidence="8 9" key="1">
    <citation type="submission" date="2021-06" db="EMBL/GenBank/DDBJ databases">
        <title>Chromosome-level genome assembly of the red-tail catfish (Hemibagrus wyckioides).</title>
        <authorList>
            <person name="Shao F."/>
        </authorList>
    </citation>
    <scope>NUCLEOTIDE SEQUENCE [LARGE SCALE GENOMIC DNA]</scope>
    <source>
        <strain evidence="8">EC202008001</strain>
        <tissue evidence="8">Blood</tissue>
    </source>
</reference>
<evidence type="ECO:0000313" key="8">
    <source>
        <dbReference type="EMBL" id="KAG7324341.1"/>
    </source>
</evidence>
<dbReference type="Gene3D" id="1.20.5.350">
    <property type="match status" value="2"/>
</dbReference>
<dbReference type="Gene3D" id="6.10.250.180">
    <property type="match status" value="2"/>
</dbReference>
<keyword evidence="4" id="KW-0514">Muscle protein</keyword>
<dbReference type="PANTHER" id="PTHR13738">
    <property type="entry name" value="TROPONIN I"/>
    <property type="match status" value="1"/>
</dbReference>
<dbReference type="InterPro" id="IPR001978">
    <property type="entry name" value="Troponin"/>
</dbReference>
<dbReference type="OrthoDB" id="371899at2759"/>
<evidence type="ECO:0000256" key="5">
    <source>
        <dbReference type="ARBA" id="ARBA00023203"/>
    </source>
</evidence>
<dbReference type="Pfam" id="PF00992">
    <property type="entry name" value="Troponin"/>
    <property type="match status" value="2"/>
</dbReference>
<keyword evidence="6" id="KW-0175">Coiled coil</keyword>
<dbReference type="GO" id="GO:0060048">
    <property type="term" value="P:cardiac muscle contraction"/>
    <property type="evidence" value="ECO:0007669"/>
    <property type="project" value="TreeGrafter"/>
</dbReference>
<organism evidence="8 9">
    <name type="scientific">Hemibagrus wyckioides</name>
    <dbReference type="NCBI Taxonomy" id="337641"/>
    <lineage>
        <taxon>Eukaryota</taxon>
        <taxon>Metazoa</taxon>
        <taxon>Chordata</taxon>
        <taxon>Craniata</taxon>
        <taxon>Vertebrata</taxon>
        <taxon>Euteleostomi</taxon>
        <taxon>Actinopterygii</taxon>
        <taxon>Neopterygii</taxon>
        <taxon>Teleostei</taxon>
        <taxon>Ostariophysi</taxon>
        <taxon>Siluriformes</taxon>
        <taxon>Bagridae</taxon>
        <taxon>Hemibagrus</taxon>
    </lineage>
</organism>
<evidence type="ECO:0000256" key="3">
    <source>
        <dbReference type="ARBA" id="ARBA00022990"/>
    </source>
</evidence>
<accession>A0A9D3NIU3</accession>
<dbReference type="EMBL" id="JAHKSW010000014">
    <property type="protein sequence ID" value="KAG7324341.1"/>
    <property type="molecule type" value="Genomic_DNA"/>
</dbReference>
<comment type="caution">
    <text evidence="8">The sequence shown here is derived from an EMBL/GenBank/DDBJ whole genome shotgun (WGS) entry which is preliminary data.</text>
</comment>
<evidence type="ECO:0000256" key="4">
    <source>
        <dbReference type="ARBA" id="ARBA00023179"/>
    </source>
</evidence>
<evidence type="ECO:0000256" key="2">
    <source>
        <dbReference type="ARBA" id="ARBA00009930"/>
    </source>
</evidence>
<dbReference type="GO" id="GO:0003779">
    <property type="term" value="F:actin binding"/>
    <property type="evidence" value="ECO:0007669"/>
    <property type="project" value="UniProtKB-KW"/>
</dbReference>
<dbReference type="GO" id="GO:0005861">
    <property type="term" value="C:troponin complex"/>
    <property type="evidence" value="ECO:0007669"/>
    <property type="project" value="InterPro"/>
</dbReference>
<proteinExistence type="inferred from homology"/>
<dbReference type="GO" id="GO:0003009">
    <property type="term" value="P:skeletal muscle contraction"/>
    <property type="evidence" value="ECO:0007669"/>
    <property type="project" value="TreeGrafter"/>
</dbReference>
<dbReference type="PANTHER" id="PTHR13738:SF31">
    <property type="entry name" value="TROPONIN I TYPE 2B (SKELETAL, FAST), TANDEM DUPLICATE 2-RELATED"/>
    <property type="match status" value="1"/>
</dbReference>
<dbReference type="InterPro" id="IPR038077">
    <property type="entry name" value="Troponin_sf"/>
</dbReference>
<sequence>MSEKKMTSSRRHNLKSLMLSIAKALLEKEAKQSKVDKETYMAQNCPDLSLPHSVQELQDLCKKLHQTIDKVDEERYDLDSKVKKADKEIEDLKIKVIDLKGKFKKPTLRKVRMSADQMLQALLGSKHKVSLDLRANLKQVKKEVKEEAADVGDWRCEHNNCQDVGSLLLSIAAGLLEAEAKQLVEDKESYINEHCPPLELPGSVQELQDLCKKLNQSIDKADEERYDMEAKVAKTNKEIDDLRIKVQDLKGKFKKPVLRKVRMSADQMLQALLGSKHKVSLDLRANLKQVKKEVKEESAEQVGDWRKNIEDKAGMDGRKKMFESEA</sequence>
<keyword evidence="5" id="KW-0009">Actin-binding</keyword>
<feature type="coiled-coil region" evidence="6">
    <location>
        <begin position="130"/>
        <end position="252"/>
    </location>
</feature>
<dbReference type="Proteomes" id="UP000824219">
    <property type="component" value="Linkage Group LG14"/>
</dbReference>
<comment type="similarity">
    <text evidence="2">Belongs to the troponin I family.</text>
</comment>
<comment type="function">
    <text evidence="1">Troponin I is the inhibitory subunit of troponin, the thin filament regulatory complex which confers calcium-sensitivity to striated muscle actomyosin ATPase activity.</text>
</comment>
<dbReference type="InterPro" id="IPR050875">
    <property type="entry name" value="Troponin_I"/>
</dbReference>
<evidence type="ECO:0000313" key="9">
    <source>
        <dbReference type="Proteomes" id="UP000824219"/>
    </source>
</evidence>
<dbReference type="AlphaFoldDB" id="A0A9D3NIU3"/>